<gene>
    <name evidence="3" type="ORF">EZ216_07005</name>
</gene>
<reference evidence="3 4" key="1">
    <citation type="submission" date="2019-03" db="EMBL/GenBank/DDBJ databases">
        <title>Ramlibacter sp. 18x22-1, whole genome shotgun sequence.</title>
        <authorList>
            <person name="Zhang X."/>
            <person name="Feng G."/>
            <person name="Zhu H."/>
        </authorList>
    </citation>
    <scope>NUCLEOTIDE SEQUENCE [LARGE SCALE GENOMIC DNA]</scope>
    <source>
        <strain evidence="3 4">18x22-1</strain>
    </source>
</reference>
<evidence type="ECO:0000313" key="3">
    <source>
        <dbReference type="EMBL" id="TFZ08883.1"/>
    </source>
</evidence>
<feature type="domain" description="Serine aminopeptidase S33" evidence="2">
    <location>
        <begin position="71"/>
        <end position="167"/>
    </location>
</feature>
<evidence type="ECO:0000256" key="1">
    <source>
        <dbReference type="SAM" id="SignalP"/>
    </source>
</evidence>
<organism evidence="3 4">
    <name type="scientific">Ramlibacter humi</name>
    <dbReference type="NCBI Taxonomy" id="2530451"/>
    <lineage>
        <taxon>Bacteria</taxon>
        <taxon>Pseudomonadati</taxon>
        <taxon>Pseudomonadota</taxon>
        <taxon>Betaproteobacteria</taxon>
        <taxon>Burkholderiales</taxon>
        <taxon>Comamonadaceae</taxon>
        <taxon>Ramlibacter</taxon>
    </lineage>
</organism>
<dbReference type="RefSeq" id="WP_135248968.1">
    <property type="nucleotide sequence ID" value="NZ_SMLK01000001.1"/>
</dbReference>
<feature type="signal peptide" evidence="1">
    <location>
        <begin position="1"/>
        <end position="19"/>
    </location>
</feature>
<dbReference type="PIRSF" id="PIRSF031982">
    <property type="entry name" value="UCP031982_abhydr"/>
    <property type="match status" value="1"/>
</dbReference>
<dbReference type="InterPro" id="IPR022742">
    <property type="entry name" value="Hydrolase_4"/>
</dbReference>
<dbReference type="Pfam" id="PF12146">
    <property type="entry name" value="Hydrolase_4"/>
    <property type="match status" value="1"/>
</dbReference>
<keyword evidence="1" id="KW-0732">Signal</keyword>
<proteinExistence type="predicted"/>
<comment type="caution">
    <text evidence="3">The sequence shown here is derived from an EMBL/GenBank/DDBJ whole genome shotgun (WGS) entry which is preliminary data.</text>
</comment>
<feature type="chain" id="PRO_5021365111" evidence="1">
    <location>
        <begin position="20"/>
        <end position="345"/>
    </location>
</feature>
<dbReference type="SUPFAM" id="SSF53474">
    <property type="entry name" value="alpha/beta-Hydrolases"/>
    <property type="match status" value="1"/>
</dbReference>
<dbReference type="OrthoDB" id="192696at2"/>
<dbReference type="AlphaFoldDB" id="A0A4Z0CBA6"/>
<keyword evidence="3" id="KW-0378">Hydrolase</keyword>
<accession>A0A4Z0CBA6</accession>
<evidence type="ECO:0000313" key="4">
    <source>
        <dbReference type="Proteomes" id="UP000297839"/>
    </source>
</evidence>
<evidence type="ECO:0000259" key="2">
    <source>
        <dbReference type="Pfam" id="PF12146"/>
    </source>
</evidence>
<dbReference type="GO" id="GO:0016787">
    <property type="term" value="F:hydrolase activity"/>
    <property type="evidence" value="ECO:0007669"/>
    <property type="project" value="UniProtKB-KW"/>
</dbReference>
<dbReference type="Proteomes" id="UP000297839">
    <property type="component" value="Unassembled WGS sequence"/>
</dbReference>
<sequence length="345" mass="35993">MKRYFIATILAAAAAFAQAGMGVMQLPGQAGDGPVTVFYPTAAPDEETQRGPFTLKLAPPQSPLQKGNGRLVVISHGSGGNAWVHSDLAHALVDAGYVVAMPQHRGDNASDPSHPGPQSWKIRPLEVSRAIDAVAADARLAPLLSLDKVGMYGMSAGGHTALSLAGGRSSPAAFAAHCEQDIADDFPACVGLLTRRTGSWFDNVKIFFAKAVIHSRFAGDTEGATHTDPRIAAIVAGVPFAADFDPPSLANPPVPLGLVTAAKDAWLPPRFHSDRILAACQPRCELVAALPDGGHGALLSPPPPARVLSEKELALLGDPPGFDRGATVPAVDRAIVSFFQRRLAP</sequence>
<protein>
    <submittedName>
        <fullName evidence="3">Dienelactone hydrolase</fullName>
    </submittedName>
</protein>
<dbReference type="InterPro" id="IPR016986">
    <property type="entry name" value="UCP031982_abhydr"/>
</dbReference>
<dbReference type="Gene3D" id="3.40.50.1820">
    <property type="entry name" value="alpha/beta hydrolase"/>
    <property type="match status" value="2"/>
</dbReference>
<name>A0A4Z0CBA6_9BURK</name>
<dbReference type="InterPro" id="IPR029058">
    <property type="entry name" value="AB_hydrolase_fold"/>
</dbReference>
<dbReference type="EMBL" id="SMLK01000001">
    <property type="protein sequence ID" value="TFZ08883.1"/>
    <property type="molecule type" value="Genomic_DNA"/>
</dbReference>
<keyword evidence="4" id="KW-1185">Reference proteome</keyword>